<protein>
    <submittedName>
        <fullName evidence="1">Uncharacterized protein</fullName>
    </submittedName>
</protein>
<sequence>MTSFHCLTAICNKIKQDDTRGKLCNTFVVVRIRLIVGK</sequence>
<accession>A0A2I6SGV0</accession>
<name>A0A2I6SGV0_9VIRU</name>
<gene>
    <name evidence="1" type="ORF">MmBV_CMP3</name>
</gene>
<evidence type="ECO:0000313" key="1">
    <source>
        <dbReference type="EMBL" id="AUO16808.1"/>
    </source>
</evidence>
<proteinExistence type="predicted"/>
<organism evidence="1">
    <name type="scientific">Microplitis mediator bracovirus</name>
    <dbReference type="NCBI Taxonomy" id="1836595"/>
    <lineage>
        <taxon>Viruses</taxon>
        <taxon>Viruses incertae sedis</taxon>
        <taxon>Polydnaviriformidae</taxon>
        <taxon>Bracoviriform</taxon>
    </lineage>
</organism>
<reference evidence="1" key="1">
    <citation type="submission" date="2017-10" db="EMBL/GenBank/DDBJ databases">
        <authorList>
            <person name="Banno H."/>
            <person name="Chua N.-H."/>
        </authorList>
    </citation>
    <scope>NUCLEOTIDE SEQUENCE</scope>
    <source>
        <strain evidence="1">HeBei</strain>
    </source>
</reference>
<dbReference type="EMBL" id="MG384816">
    <property type="protein sequence ID" value="AUO16808.1"/>
    <property type="molecule type" value="Genomic_DNA"/>
</dbReference>